<proteinExistence type="predicted"/>
<dbReference type="RefSeq" id="WP_025707949.1">
    <property type="nucleotide sequence ID" value="NZ_CP009287.1"/>
</dbReference>
<dbReference type="Proteomes" id="UP000029500">
    <property type="component" value="Chromosome"/>
</dbReference>
<sequence>MTLKLHKLLGNFIQETSLDIDVIGDGFALVRINFQYEQPKDYYGRCEWRFYNEAEPVTFYFNKRRDIISDLELLLPSELTFFIDRFNESQRQHKDIPFFNGFPLFQLINSNVMSDGFSFEEKGGIFIDYYDDCIVCSLRSIEFDTVSRVSDNVDFLFNQENFAGVKLNLNNQHKLLLQGASLI</sequence>
<evidence type="ECO:0000313" key="2">
    <source>
        <dbReference type="Proteomes" id="UP000029500"/>
    </source>
</evidence>
<protein>
    <submittedName>
        <fullName evidence="1">Uncharacterized protein</fullName>
    </submittedName>
</protein>
<dbReference type="HOGENOM" id="CLU_1473815_0_0_9"/>
<dbReference type="EMBL" id="CP009287">
    <property type="protein sequence ID" value="AIQ69907.1"/>
    <property type="molecule type" value="Genomic_DNA"/>
</dbReference>
<keyword evidence="2" id="KW-1185">Reference proteome</keyword>
<organism evidence="1 2">
    <name type="scientific">Paenibacillus graminis</name>
    <dbReference type="NCBI Taxonomy" id="189425"/>
    <lineage>
        <taxon>Bacteria</taxon>
        <taxon>Bacillati</taxon>
        <taxon>Bacillota</taxon>
        <taxon>Bacilli</taxon>
        <taxon>Bacillales</taxon>
        <taxon>Paenibacillaceae</taxon>
        <taxon>Paenibacillus</taxon>
    </lineage>
</organism>
<gene>
    <name evidence="1" type="ORF">PGRAT_21395</name>
</gene>
<reference evidence="1 2" key="1">
    <citation type="submission" date="2014-08" db="EMBL/GenBank/DDBJ databases">
        <title>Comparative genomics of the Paenibacillus odorifer group.</title>
        <authorList>
            <person name="den Bakker H.C."/>
            <person name="Tsai Y.-C."/>
            <person name="Martin N."/>
            <person name="Korlach J."/>
            <person name="Wiedmann M."/>
        </authorList>
    </citation>
    <scope>NUCLEOTIDE SEQUENCE [LARGE SCALE GENOMIC DNA]</scope>
    <source>
        <strain evidence="1 2">DSM 15220</strain>
    </source>
</reference>
<accession>A0A089M9K2</accession>
<dbReference type="KEGG" id="pgm:PGRAT_21395"/>
<dbReference type="AlphaFoldDB" id="A0A089M9K2"/>
<evidence type="ECO:0000313" key="1">
    <source>
        <dbReference type="EMBL" id="AIQ69907.1"/>
    </source>
</evidence>
<name>A0A089M9K2_9BACL</name>